<accession>A0ABW7G9U6</accession>
<reference evidence="3 4" key="1">
    <citation type="submission" date="2024-09" db="EMBL/GenBank/DDBJ databases">
        <title>Novel species of the genus Pelomonas and Roseateles isolated from streams.</title>
        <authorList>
            <person name="Lu H."/>
        </authorList>
    </citation>
    <scope>NUCLEOTIDE SEQUENCE [LARGE SCALE GENOMIC DNA]</scope>
    <source>
        <strain evidence="3 4">BYS96W</strain>
    </source>
</reference>
<gene>
    <name evidence="3" type="ORF">ACG00X_17970</name>
</gene>
<dbReference type="InterPro" id="IPR043736">
    <property type="entry name" value="DUF5681"/>
</dbReference>
<dbReference type="Proteomes" id="UP001606305">
    <property type="component" value="Unassembled WGS sequence"/>
</dbReference>
<feature type="region of interest" description="Disordered" evidence="1">
    <location>
        <begin position="1"/>
        <end position="50"/>
    </location>
</feature>
<evidence type="ECO:0000313" key="3">
    <source>
        <dbReference type="EMBL" id="MFG6458729.1"/>
    </source>
</evidence>
<comment type="caution">
    <text evidence="3">The sequence shown here is derived from an EMBL/GenBank/DDBJ whole genome shotgun (WGS) entry which is preliminary data.</text>
</comment>
<feature type="compositionally biased region" description="Pro residues" evidence="1">
    <location>
        <begin position="1"/>
        <end position="10"/>
    </location>
</feature>
<dbReference type="RefSeq" id="WP_394489995.1">
    <property type="nucleotide sequence ID" value="NZ_JBIGIA010000015.1"/>
</dbReference>
<name>A0ABW7G9U6_9BURK</name>
<evidence type="ECO:0000256" key="1">
    <source>
        <dbReference type="SAM" id="MobiDB-lite"/>
    </source>
</evidence>
<organism evidence="3 4">
    <name type="scientific">Pelomonas nitida</name>
    <dbReference type="NCBI Taxonomy" id="3299027"/>
    <lineage>
        <taxon>Bacteria</taxon>
        <taxon>Pseudomonadati</taxon>
        <taxon>Pseudomonadota</taxon>
        <taxon>Betaproteobacteria</taxon>
        <taxon>Burkholderiales</taxon>
        <taxon>Sphaerotilaceae</taxon>
        <taxon>Roseateles</taxon>
    </lineage>
</organism>
<evidence type="ECO:0000259" key="2">
    <source>
        <dbReference type="Pfam" id="PF18932"/>
    </source>
</evidence>
<protein>
    <submittedName>
        <fullName evidence="3">DUF5681 domain-containing protein</fullName>
    </submittedName>
</protein>
<sequence length="174" mass="18269">MTTQHIPPPWGTEWKPEDQPTLPTEPARVNGKFAPGSSGNPAGRKKGVPNKKSPLEAQVAAHGEAIMQRVIAAALEGDLQAANIALQRISPALKAKAPTVTFELDADAPLEAQARQVMAAISAGELDPDTGKMLIECLHSFSALRVADELLQLENQPPALPATVVHVAPGAEEG</sequence>
<proteinExistence type="predicted"/>
<dbReference type="EMBL" id="JBIGIA010000015">
    <property type="protein sequence ID" value="MFG6458729.1"/>
    <property type="molecule type" value="Genomic_DNA"/>
</dbReference>
<feature type="domain" description="DUF5681" evidence="2">
    <location>
        <begin position="31"/>
        <end position="91"/>
    </location>
</feature>
<keyword evidence="4" id="KW-1185">Reference proteome</keyword>
<evidence type="ECO:0000313" key="4">
    <source>
        <dbReference type="Proteomes" id="UP001606305"/>
    </source>
</evidence>
<dbReference type="Pfam" id="PF18932">
    <property type="entry name" value="DUF5681"/>
    <property type="match status" value="1"/>
</dbReference>